<dbReference type="AlphaFoldDB" id="A0A6A6VFP4"/>
<evidence type="ECO:0000313" key="2">
    <source>
        <dbReference type="Proteomes" id="UP000799440"/>
    </source>
</evidence>
<sequence>MFFPFPYVGSHYEEYIVQHHLPSAAPWGMMGMPGPWGGPVPSHYAPPYGPHFGLGYGGYMDGYPPGFIPPMMGYGGGYGFRDGWGIQRGDWAGPYCGGTEGQFPN</sequence>
<accession>A0A6A6VFP4</accession>
<evidence type="ECO:0000313" key="1">
    <source>
        <dbReference type="EMBL" id="KAF2749053.1"/>
    </source>
</evidence>
<keyword evidence="2" id="KW-1185">Reference proteome</keyword>
<dbReference type="EMBL" id="MU006567">
    <property type="protein sequence ID" value="KAF2749053.1"/>
    <property type="molecule type" value="Genomic_DNA"/>
</dbReference>
<proteinExistence type="predicted"/>
<gene>
    <name evidence="1" type="ORF">M011DRAFT_466167</name>
</gene>
<reference evidence="1" key="1">
    <citation type="journal article" date="2020" name="Stud. Mycol.">
        <title>101 Dothideomycetes genomes: a test case for predicting lifestyles and emergence of pathogens.</title>
        <authorList>
            <person name="Haridas S."/>
            <person name="Albert R."/>
            <person name="Binder M."/>
            <person name="Bloem J."/>
            <person name="Labutti K."/>
            <person name="Salamov A."/>
            <person name="Andreopoulos B."/>
            <person name="Baker S."/>
            <person name="Barry K."/>
            <person name="Bills G."/>
            <person name="Bluhm B."/>
            <person name="Cannon C."/>
            <person name="Castanera R."/>
            <person name="Culley D."/>
            <person name="Daum C."/>
            <person name="Ezra D."/>
            <person name="Gonzalez J."/>
            <person name="Henrissat B."/>
            <person name="Kuo A."/>
            <person name="Liang C."/>
            <person name="Lipzen A."/>
            <person name="Lutzoni F."/>
            <person name="Magnuson J."/>
            <person name="Mondo S."/>
            <person name="Nolan M."/>
            <person name="Ohm R."/>
            <person name="Pangilinan J."/>
            <person name="Park H.-J."/>
            <person name="Ramirez L."/>
            <person name="Alfaro M."/>
            <person name="Sun H."/>
            <person name="Tritt A."/>
            <person name="Yoshinaga Y."/>
            <person name="Zwiers L.-H."/>
            <person name="Turgeon B."/>
            <person name="Goodwin S."/>
            <person name="Spatafora J."/>
            <person name="Crous P."/>
            <person name="Grigoriev I."/>
        </authorList>
    </citation>
    <scope>NUCLEOTIDE SEQUENCE</scope>
    <source>
        <strain evidence="1">CBS 119925</strain>
    </source>
</reference>
<dbReference type="Proteomes" id="UP000799440">
    <property type="component" value="Unassembled WGS sequence"/>
</dbReference>
<protein>
    <submittedName>
        <fullName evidence="1">Uncharacterized protein</fullName>
    </submittedName>
</protein>
<name>A0A6A6VFP4_9PLEO</name>
<organism evidence="1 2">
    <name type="scientific">Sporormia fimetaria CBS 119925</name>
    <dbReference type="NCBI Taxonomy" id="1340428"/>
    <lineage>
        <taxon>Eukaryota</taxon>
        <taxon>Fungi</taxon>
        <taxon>Dikarya</taxon>
        <taxon>Ascomycota</taxon>
        <taxon>Pezizomycotina</taxon>
        <taxon>Dothideomycetes</taxon>
        <taxon>Pleosporomycetidae</taxon>
        <taxon>Pleosporales</taxon>
        <taxon>Sporormiaceae</taxon>
        <taxon>Sporormia</taxon>
    </lineage>
</organism>